<evidence type="ECO:0000256" key="1">
    <source>
        <dbReference type="SAM" id="Coils"/>
    </source>
</evidence>
<evidence type="ECO:0000313" key="5">
    <source>
        <dbReference type="EMBL" id="CAF3902230.1"/>
    </source>
</evidence>
<feature type="coiled-coil region" evidence="1">
    <location>
        <begin position="60"/>
        <end position="88"/>
    </location>
</feature>
<evidence type="ECO:0000313" key="2">
    <source>
        <dbReference type="EMBL" id="CAF0976798.1"/>
    </source>
</evidence>
<accession>A0A814RZF4</accession>
<keyword evidence="1" id="KW-0175">Coiled coil</keyword>
<dbReference type="AlphaFoldDB" id="A0A814RZF4"/>
<organism evidence="3 6">
    <name type="scientific">Didymodactylos carnosus</name>
    <dbReference type="NCBI Taxonomy" id="1234261"/>
    <lineage>
        <taxon>Eukaryota</taxon>
        <taxon>Metazoa</taxon>
        <taxon>Spiralia</taxon>
        <taxon>Gnathifera</taxon>
        <taxon>Rotifera</taxon>
        <taxon>Eurotatoria</taxon>
        <taxon>Bdelloidea</taxon>
        <taxon>Philodinida</taxon>
        <taxon>Philodinidae</taxon>
        <taxon>Didymodactylos</taxon>
    </lineage>
</organism>
<evidence type="ECO:0000313" key="6">
    <source>
        <dbReference type="Proteomes" id="UP000663829"/>
    </source>
</evidence>
<protein>
    <submittedName>
        <fullName evidence="3">Uncharacterized protein</fullName>
    </submittedName>
</protein>
<dbReference type="Proteomes" id="UP000677228">
    <property type="component" value="Unassembled WGS sequence"/>
</dbReference>
<reference evidence="3" key="1">
    <citation type="submission" date="2021-02" db="EMBL/GenBank/DDBJ databases">
        <authorList>
            <person name="Nowell W R."/>
        </authorList>
    </citation>
    <scope>NUCLEOTIDE SEQUENCE</scope>
</reference>
<keyword evidence="6" id="KW-1185">Reference proteome</keyword>
<dbReference type="Proteomes" id="UP000682733">
    <property type="component" value="Unassembled WGS sequence"/>
</dbReference>
<comment type="caution">
    <text evidence="3">The sequence shown here is derived from an EMBL/GenBank/DDBJ whole genome shotgun (WGS) entry which is preliminary data.</text>
</comment>
<gene>
    <name evidence="3" type="ORF">GPM918_LOCUS20560</name>
    <name evidence="2" type="ORF">OVA965_LOCUS13371</name>
    <name evidence="5" type="ORF">SRO942_LOCUS20557</name>
    <name evidence="4" type="ORF">TMI583_LOCUS13371</name>
</gene>
<evidence type="ECO:0000313" key="3">
    <source>
        <dbReference type="EMBL" id="CAF1138487.1"/>
    </source>
</evidence>
<proteinExistence type="predicted"/>
<dbReference type="Proteomes" id="UP000681722">
    <property type="component" value="Unassembled WGS sequence"/>
</dbReference>
<name>A0A814RZF4_9BILA</name>
<dbReference type="Proteomes" id="UP000663829">
    <property type="component" value="Unassembled WGS sequence"/>
</dbReference>
<dbReference type="EMBL" id="CAJNOK010005557">
    <property type="protein sequence ID" value="CAF0976798.1"/>
    <property type="molecule type" value="Genomic_DNA"/>
</dbReference>
<evidence type="ECO:0000313" key="4">
    <source>
        <dbReference type="EMBL" id="CAF3747516.1"/>
    </source>
</evidence>
<dbReference type="EMBL" id="CAJNOQ010006532">
    <property type="protein sequence ID" value="CAF1138487.1"/>
    <property type="molecule type" value="Genomic_DNA"/>
</dbReference>
<dbReference type="EMBL" id="CAJOBA010005561">
    <property type="protein sequence ID" value="CAF3747516.1"/>
    <property type="molecule type" value="Genomic_DNA"/>
</dbReference>
<sequence length="225" mass="25779">MDYYLYTLIFCFKMWSAVTTAGEELRPGLEMEVGNGISSGLVMYYNMRRLEIDGKYDKSLNEFRNKLEEEKETEINQLREGIKIAEDAAISIGTNVMKAEGGATGRCKSEVFRGMYEVVEWDTSANLCQFKNDESYAYRRKYDSKCFYHVKNLLLNSSTPISYSTLSTLLTSYYPNVTDFQLKNVKLINNSTTTLQTSIITTLNFVRCLQLDNTIDTAKLSLNDF</sequence>
<dbReference type="EMBL" id="CAJOBC010006532">
    <property type="protein sequence ID" value="CAF3902230.1"/>
    <property type="molecule type" value="Genomic_DNA"/>
</dbReference>